<keyword evidence="2" id="KW-1185">Reference proteome</keyword>
<dbReference type="InterPro" id="IPR010368">
    <property type="entry name" value="Com_YlbF"/>
</dbReference>
<dbReference type="InterPro" id="IPR023378">
    <property type="entry name" value="YheA/YmcA-like_dom_sf"/>
</dbReference>
<sequence>MLDRNELWAQTEELADLIMQAPEIARYQEAEAKMKSHPTASRMIQELKDLQEQVAEFQARQVPPMHYVHLLRETESLLNRLEKIPEVAEFQRAQAAVNDLLQALTQRLARAVLERVADVQEGG</sequence>
<dbReference type="PANTHER" id="PTHR38448:SF1">
    <property type="entry name" value="YLBF FAMILY REGULATOR"/>
    <property type="match status" value="1"/>
</dbReference>
<dbReference type="InterPro" id="IPR016783">
    <property type="entry name" value="Biofilm_formation_YmcA"/>
</dbReference>
<protein>
    <submittedName>
        <fullName evidence="1">Cell fate regulator YmcA, YheA/YmcA/DUF963 family (Controls sporulation, competence, biofilm development)</fullName>
    </submittedName>
</protein>
<dbReference type="EMBL" id="FPBV01000004">
    <property type="protein sequence ID" value="SFU58430.1"/>
    <property type="molecule type" value="Genomic_DNA"/>
</dbReference>
<dbReference type="STRING" id="392015.SAMN05421543_104116"/>
<name>A0A1I7HCI0_9BACL</name>
<gene>
    <name evidence="1" type="ORF">SAMN05421543_104116</name>
</gene>
<accession>A0A1I7HCI0</accession>
<dbReference type="AlphaFoldDB" id="A0A1I7HCI0"/>
<dbReference type="eggNOG" id="COG3679">
    <property type="taxonomic scope" value="Bacteria"/>
</dbReference>
<dbReference type="Pfam" id="PF06133">
    <property type="entry name" value="Com_YlbF"/>
    <property type="match status" value="1"/>
</dbReference>
<dbReference type="PIRSF" id="PIRSF021287">
    <property type="entry name" value="Biofilm_formation_YmcA"/>
    <property type="match status" value="1"/>
</dbReference>
<dbReference type="Proteomes" id="UP000183508">
    <property type="component" value="Unassembled WGS sequence"/>
</dbReference>
<dbReference type="PANTHER" id="PTHR38448">
    <property type="entry name" value="REGULATORY PROTEIN YLBF-RELATED"/>
    <property type="match status" value="1"/>
</dbReference>
<evidence type="ECO:0000313" key="1">
    <source>
        <dbReference type="EMBL" id="SFU58430.1"/>
    </source>
</evidence>
<evidence type="ECO:0000313" key="2">
    <source>
        <dbReference type="Proteomes" id="UP000183508"/>
    </source>
</evidence>
<dbReference type="RefSeq" id="WP_051662929.1">
    <property type="nucleotide sequence ID" value="NZ_FPBV01000004.1"/>
</dbReference>
<reference evidence="2" key="1">
    <citation type="submission" date="2016-10" db="EMBL/GenBank/DDBJ databases">
        <authorList>
            <person name="Varghese N."/>
        </authorList>
    </citation>
    <scope>NUCLEOTIDE SEQUENCE [LARGE SCALE GENOMIC DNA]</scope>
    <source>
        <strain evidence="2">DSM 17980</strain>
    </source>
</reference>
<organism evidence="1 2">
    <name type="scientific">Alicyclobacillus macrosporangiidus</name>
    <dbReference type="NCBI Taxonomy" id="392015"/>
    <lineage>
        <taxon>Bacteria</taxon>
        <taxon>Bacillati</taxon>
        <taxon>Bacillota</taxon>
        <taxon>Bacilli</taxon>
        <taxon>Bacillales</taxon>
        <taxon>Alicyclobacillaceae</taxon>
        <taxon>Alicyclobacillus</taxon>
    </lineage>
</organism>
<dbReference type="Gene3D" id="1.20.1500.10">
    <property type="entry name" value="YheA/YmcA-like"/>
    <property type="match status" value="1"/>
</dbReference>
<dbReference type="OrthoDB" id="2381760at2"/>
<proteinExistence type="predicted"/>
<dbReference type="InterPro" id="IPR052767">
    <property type="entry name" value="Bact_com_dev_regulator"/>
</dbReference>
<dbReference type="SUPFAM" id="SSF158622">
    <property type="entry name" value="YheA/YmcA-like"/>
    <property type="match status" value="1"/>
</dbReference>